<dbReference type="PROSITE" id="PS01209">
    <property type="entry name" value="LDLRA_1"/>
    <property type="match status" value="1"/>
</dbReference>
<feature type="disulfide bond" evidence="8">
    <location>
        <begin position="244"/>
        <end position="256"/>
    </location>
</feature>
<dbReference type="KEGG" id="hazt:108665796"/>
<keyword evidence="7" id="KW-0325">Glycoprotein</keyword>
<evidence type="ECO:0000259" key="12">
    <source>
        <dbReference type="PROSITE" id="PS50986"/>
    </source>
</evidence>
<comment type="subcellular location">
    <subcellularLocation>
        <location evidence="1">Membrane</location>
        <topology evidence="1">Single-pass type I membrane protein</topology>
    </subcellularLocation>
</comment>
<keyword evidence="13" id="KW-1185">Reference proteome</keyword>
<gene>
    <name evidence="14" type="primary">LOC108665796</name>
</gene>
<sequence>MMAASRSFLLFLFLVSKLSMASSSDIYTHDRKRPVPLLDSNHACFQRFEVSENTIIRAQDSRQAGAKFLNESDVGNREDCMALCCRTARCTVAVFEEKNAGSCFLFDCGTSENFVCQFTTHAYYTSTRIRELPNLPVATSYAKQEAKKQEHEQRELEEQQQQQRTGQQRQDDNVVWSRPKSLHEQELNNLRSPDLKSTSSRDLTDTGVRTRSEQPRVLLTASRKEAETATLPPPATTPAKVRRCSRLQFECHSGECIAIYDTCNGIPQCEDGSDEGADLNCPTTQDPTLVRGEMDDLRSSSAIGQTSGLGSALRPGMEEVGSVGSQAGSRAGSDRSSGPELNRLNDVDTKTSPLRTIGELTNLRYVGDGLSQKGILDGGRKSPLNPLGGKGREPQEVDGREGYEGSRLRDSERMTPEQLSPSYGAERGIFSHRATLLDSYGRYSAPLQGVYGSAAEDLAGYTGRGRGYNEYGLNNRPALYEGSPYLGDSDQRSGVYHRGDAQQQPPNPGQYYPPRGPSNVPIKTWGEPGHLGSLQSISQQTSPELQLQHNALLPYQQQQTLSSYMHPMQQPGLQMSQMQHLQVPDQQLQLQRQQLLPIADQMASVGGRKPGYGIEDAKHQEELSLFGDRLSSGINIPGDESILNRDYPAQAATSGSVPGQHNTTKNISATTIVPSVTSNESVSKNSTNVPPLNSSTPALPAAESYSILGSWSAIVAKWKLDPAVIDAEKKENKLQRSGAVIALSLGLTVSAVLLLLVGCRVRGLRRRRHRGGRSSYAHDADYLVNGMYL</sequence>
<dbReference type="Pfam" id="PF00057">
    <property type="entry name" value="Ldl_recept_a"/>
    <property type="match status" value="1"/>
</dbReference>
<evidence type="ECO:0000256" key="11">
    <source>
        <dbReference type="SAM" id="SignalP"/>
    </source>
</evidence>
<feature type="region of interest" description="Disordered" evidence="9">
    <location>
        <begin position="371"/>
        <end position="423"/>
    </location>
</feature>
<evidence type="ECO:0000256" key="6">
    <source>
        <dbReference type="ARBA" id="ARBA00023157"/>
    </source>
</evidence>
<feature type="compositionally biased region" description="Low complexity" evidence="9">
    <location>
        <begin position="159"/>
        <end position="168"/>
    </location>
</feature>
<evidence type="ECO:0000313" key="14">
    <source>
        <dbReference type="RefSeq" id="XP_018008088.1"/>
    </source>
</evidence>
<dbReference type="PROSITE" id="PS50986">
    <property type="entry name" value="MANSC"/>
    <property type="match status" value="1"/>
</dbReference>
<evidence type="ECO:0000256" key="1">
    <source>
        <dbReference type="ARBA" id="ARBA00004479"/>
    </source>
</evidence>
<feature type="signal peptide" evidence="11">
    <location>
        <begin position="1"/>
        <end position="23"/>
    </location>
</feature>
<reference evidence="14" key="1">
    <citation type="submission" date="2025-08" db="UniProtKB">
        <authorList>
            <consortium name="RefSeq"/>
        </authorList>
    </citation>
    <scope>IDENTIFICATION</scope>
    <source>
        <tissue evidence="14">Whole organism</tissue>
    </source>
</reference>
<feature type="chain" id="PRO_5034901325" evidence="11">
    <location>
        <begin position="24"/>
        <end position="789"/>
    </location>
</feature>
<dbReference type="PROSITE" id="PS50068">
    <property type="entry name" value="LDLRA_2"/>
    <property type="match status" value="1"/>
</dbReference>
<feature type="compositionally biased region" description="Polar residues" evidence="9">
    <location>
        <begin position="299"/>
        <end position="309"/>
    </location>
</feature>
<dbReference type="InterPro" id="IPR013980">
    <property type="entry name" value="MANSC_dom"/>
</dbReference>
<dbReference type="SUPFAM" id="SSF57424">
    <property type="entry name" value="LDL receptor-like module"/>
    <property type="match status" value="1"/>
</dbReference>
<feature type="compositionally biased region" description="Basic and acidic residues" evidence="9">
    <location>
        <begin position="144"/>
        <end position="157"/>
    </location>
</feature>
<dbReference type="InterPro" id="IPR023415">
    <property type="entry name" value="LDLR_class-A_CS"/>
</dbReference>
<evidence type="ECO:0000256" key="10">
    <source>
        <dbReference type="SAM" id="Phobius"/>
    </source>
</evidence>
<keyword evidence="2 10" id="KW-0812">Transmembrane</keyword>
<dbReference type="CDD" id="cd00112">
    <property type="entry name" value="LDLa"/>
    <property type="match status" value="1"/>
</dbReference>
<keyword evidence="4 10" id="KW-1133">Transmembrane helix</keyword>
<dbReference type="InterPro" id="IPR011106">
    <property type="entry name" value="MANSC_N"/>
</dbReference>
<evidence type="ECO:0000256" key="9">
    <source>
        <dbReference type="SAM" id="MobiDB-lite"/>
    </source>
</evidence>
<accession>A0A8B7N3X2</accession>
<dbReference type="PANTHER" id="PTHR46876">
    <property type="entry name" value="LOW-DENSITY LIPOPROTEIN RECEPTOR-RELATED PROTEIN 11"/>
    <property type="match status" value="1"/>
</dbReference>
<evidence type="ECO:0000256" key="5">
    <source>
        <dbReference type="ARBA" id="ARBA00023136"/>
    </source>
</evidence>
<dbReference type="PANTHER" id="PTHR46876:SF1">
    <property type="entry name" value="LOW-DENSITY LIPOPROTEIN RECEPTOR-RELATED PROTEIN 11"/>
    <property type="match status" value="1"/>
</dbReference>
<comment type="caution">
    <text evidence="8">Lacks conserved residue(s) required for the propagation of feature annotation.</text>
</comment>
<dbReference type="OMA" id="WANRKMI"/>
<feature type="compositionally biased region" description="Low complexity" evidence="9">
    <location>
        <begin position="324"/>
        <end position="338"/>
    </location>
</feature>
<feature type="domain" description="MANSC" evidence="12">
    <location>
        <begin position="50"/>
        <end position="127"/>
    </location>
</feature>
<evidence type="ECO:0000313" key="13">
    <source>
        <dbReference type="Proteomes" id="UP000694843"/>
    </source>
</evidence>
<dbReference type="Proteomes" id="UP000694843">
    <property type="component" value="Unplaced"/>
</dbReference>
<evidence type="ECO:0000256" key="2">
    <source>
        <dbReference type="ARBA" id="ARBA00022692"/>
    </source>
</evidence>
<proteinExistence type="predicted"/>
<feature type="compositionally biased region" description="Basic and acidic residues" evidence="9">
    <location>
        <begin position="390"/>
        <end position="415"/>
    </location>
</feature>
<dbReference type="Gene3D" id="4.10.400.10">
    <property type="entry name" value="Low-density Lipoprotein Receptor"/>
    <property type="match status" value="1"/>
</dbReference>
<feature type="region of interest" description="Disordered" evidence="9">
    <location>
        <begin position="482"/>
        <end position="519"/>
    </location>
</feature>
<feature type="region of interest" description="Disordered" evidence="9">
    <location>
        <begin position="298"/>
        <end position="350"/>
    </location>
</feature>
<name>A0A8B7N3X2_HYAAZ</name>
<feature type="region of interest" description="Disordered" evidence="9">
    <location>
        <begin position="677"/>
        <end position="696"/>
    </location>
</feature>
<feature type="compositionally biased region" description="Polar residues" evidence="9">
    <location>
        <begin position="651"/>
        <end position="669"/>
    </location>
</feature>
<dbReference type="AlphaFoldDB" id="A0A8B7N3X2"/>
<protein>
    <submittedName>
        <fullName evidence="14">Uncharacterized protein LOC108665796</fullName>
    </submittedName>
</protein>
<keyword evidence="5 10" id="KW-0472">Membrane</keyword>
<keyword evidence="3 11" id="KW-0732">Signal</keyword>
<dbReference type="GeneID" id="108665796"/>
<dbReference type="GO" id="GO:0016020">
    <property type="term" value="C:membrane"/>
    <property type="evidence" value="ECO:0007669"/>
    <property type="project" value="UniProtKB-SubCell"/>
</dbReference>
<feature type="region of interest" description="Disordered" evidence="9">
    <location>
        <begin position="141"/>
        <end position="240"/>
    </location>
</feature>
<evidence type="ECO:0000256" key="7">
    <source>
        <dbReference type="ARBA" id="ARBA00023180"/>
    </source>
</evidence>
<feature type="region of interest" description="Disordered" evidence="9">
    <location>
        <begin position="650"/>
        <end position="669"/>
    </location>
</feature>
<feature type="transmembrane region" description="Helical" evidence="10">
    <location>
        <begin position="739"/>
        <end position="759"/>
    </location>
</feature>
<dbReference type="InterPro" id="IPR002172">
    <property type="entry name" value="LDrepeatLR_classA_rpt"/>
</dbReference>
<evidence type="ECO:0000256" key="3">
    <source>
        <dbReference type="ARBA" id="ARBA00022729"/>
    </source>
</evidence>
<dbReference type="SMART" id="SM00765">
    <property type="entry name" value="MANEC"/>
    <property type="match status" value="1"/>
</dbReference>
<keyword evidence="6 8" id="KW-1015">Disulfide bond</keyword>
<dbReference type="RefSeq" id="XP_018008088.1">
    <property type="nucleotide sequence ID" value="XM_018152599.2"/>
</dbReference>
<dbReference type="Pfam" id="PF07502">
    <property type="entry name" value="MANEC"/>
    <property type="match status" value="1"/>
</dbReference>
<feature type="compositionally biased region" description="Polar residues" evidence="9">
    <location>
        <begin position="187"/>
        <end position="201"/>
    </location>
</feature>
<feature type="disulfide bond" evidence="8">
    <location>
        <begin position="251"/>
        <end position="269"/>
    </location>
</feature>
<feature type="compositionally biased region" description="Basic and acidic residues" evidence="9">
    <location>
        <begin position="202"/>
        <end position="214"/>
    </location>
</feature>
<organism evidence="13 14">
    <name type="scientific">Hyalella azteca</name>
    <name type="common">Amphipod</name>
    <dbReference type="NCBI Taxonomy" id="294128"/>
    <lineage>
        <taxon>Eukaryota</taxon>
        <taxon>Metazoa</taxon>
        <taxon>Ecdysozoa</taxon>
        <taxon>Arthropoda</taxon>
        <taxon>Crustacea</taxon>
        <taxon>Multicrustacea</taxon>
        <taxon>Malacostraca</taxon>
        <taxon>Eumalacostraca</taxon>
        <taxon>Peracarida</taxon>
        <taxon>Amphipoda</taxon>
        <taxon>Senticaudata</taxon>
        <taxon>Talitrida</taxon>
        <taxon>Talitroidea</taxon>
        <taxon>Hyalellidae</taxon>
        <taxon>Hyalella</taxon>
    </lineage>
</organism>
<dbReference type="SMART" id="SM00192">
    <property type="entry name" value="LDLa"/>
    <property type="match status" value="1"/>
</dbReference>
<dbReference type="InterPro" id="IPR036055">
    <property type="entry name" value="LDL_receptor-like_sf"/>
</dbReference>
<dbReference type="OrthoDB" id="10037294at2759"/>
<evidence type="ECO:0000256" key="8">
    <source>
        <dbReference type="PROSITE-ProRule" id="PRU00124"/>
    </source>
</evidence>
<evidence type="ECO:0000256" key="4">
    <source>
        <dbReference type="ARBA" id="ARBA00022989"/>
    </source>
</evidence>